<accession>A0A0F9WHD6</accession>
<dbReference type="PANTHER" id="PTHR22734">
    <property type="entry name" value="U3 SMALL NUCLEOLAR RIBONUCLEOPROTEIN PROTEIN IMP4"/>
    <property type="match status" value="1"/>
</dbReference>
<dbReference type="GO" id="GO:0000470">
    <property type="term" value="P:maturation of LSU-rRNA"/>
    <property type="evidence" value="ECO:0007669"/>
    <property type="project" value="TreeGrafter"/>
</dbReference>
<dbReference type="PROSITE" id="PS50833">
    <property type="entry name" value="BRIX"/>
    <property type="match status" value="1"/>
</dbReference>
<dbReference type="VEuPathDB" id="MicrosporidiaDB:AAJ76_1000166727"/>
<dbReference type="GeneID" id="36318502"/>
<dbReference type="RefSeq" id="XP_024332458.1">
    <property type="nucleotide sequence ID" value="XM_024473607.1"/>
</dbReference>
<dbReference type="GO" id="GO:0000460">
    <property type="term" value="P:maturation of 5.8S rRNA"/>
    <property type="evidence" value="ECO:0007669"/>
    <property type="project" value="TreeGrafter"/>
</dbReference>
<dbReference type="PANTHER" id="PTHR22734:SF3">
    <property type="entry name" value="RIBOSOME PRODUCTION FACTOR 1"/>
    <property type="match status" value="1"/>
</dbReference>
<comment type="caution">
    <text evidence="2">The sequence shown here is derived from an EMBL/GenBank/DDBJ whole genome shotgun (WGS) entry which is preliminary data.</text>
</comment>
<evidence type="ECO:0000313" key="2">
    <source>
        <dbReference type="EMBL" id="KKO76716.1"/>
    </source>
</evidence>
<dbReference type="GO" id="GO:0030687">
    <property type="term" value="C:preribosome, large subunit precursor"/>
    <property type="evidence" value="ECO:0007669"/>
    <property type="project" value="TreeGrafter"/>
</dbReference>
<protein>
    <submittedName>
        <fullName evidence="2">U3 small nucleolar ribonucleoprotein</fullName>
    </submittedName>
</protein>
<organism evidence="2 3">
    <name type="scientific">Vairimorpha ceranae</name>
    <dbReference type="NCBI Taxonomy" id="40302"/>
    <lineage>
        <taxon>Eukaryota</taxon>
        <taxon>Fungi</taxon>
        <taxon>Fungi incertae sedis</taxon>
        <taxon>Microsporidia</taxon>
        <taxon>Nosematidae</taxon>
        <taxon>Vairimorpha</taxon>
    </lineage>
</organism>
<keyword evidence="2" id="KW-0687">Ribonucleoprotein</keyword>
<dbReference type="VEuPathDB" id="MicrosporidiaDB:NCER_101328"/>
<dbReference type="AlphaFoldDB" id="A0A0F9WHD6"/>
<feature type="domain" description="Brix" evidence="1">
    <location>
        <begin position="1"/>
        <end position="162"/>
    </location>
</feature>
<dbReference type="EMBL" id="JPQZ01000001">
    <property type="protein sequence ID" value="KKO76716.1"/>
    <property type="molecule type" value="Genomic_DNA"/>
</dbReference>
<evidence type="ECO:0000313" key="3">
    <source>
        <dbReference type="Proteomes" id="UP000034350"/>
    </source>
</evidence>
<dbReference type="GO" id="GO:0042134">
    <property type="term" value="F:rRNA primary transcript binding"/>
    <property type="evidence" value="ECO:0007669"/>
    <property type="project" value="InterPro"/>
</dbReference>
<gene>
    <name evidence="2" type="ORF">AAJ76_1000166727</name>
</gene>
<name>A0A0F9WHD6_9MICR</name>
<dbReference type="GO" id="GO:0005730">
    <property type="term" value="C:nucleolus"/>
    <property type="evidence" value="ECO:0007669"/>
    <property type="project" value="TreeGrafter"/>
</dbReference>
<proteinExistence type="predicted"/>
<reference evidence="2 3" key="1">
    <citation type="journal article" date="2015" name="Environ. Microbiol.">
        <title>Genome analyses suggest the presence of polyploidy and recent human-driven expansions in eight global populations of the honeybee pathogen Nosema ceranae.</title>
        <authorList>
            <person name="Pelin A."/>
            <person name="Selman M."/>
            <person name="Aris-Brosou S."/>
            <person name="Farinelli L."/>
            <person name="Corradi N."/>
        </authorList>
    </citation>
    <scope>NUCLEOTIDE SEQUENCE [LARGE SCALE GENOMIC DNA]</scope>
    <source>
        <strain evidence="2 3">PA08 1199</strain>
    </source>
</reference>
<dbReference type="OrthoDB" id="264354at2759"/>
<dbReference type="InterPro" id="IPR007109">
    <property type="entry name" value="Brix"/>
</dbReference>
<keyword evidence="3" id="KW-1185">Reference proteome</keyword>
<dbReference type="Proteomes" id="UP000034350">
    <property type="component" value="Unassembled WGS sequence"/>
</dbReference>
<dbReference type="VEuPathDB" id="MicrosporidiaDB:G9O61_00g002570"/>
<sequence>MRISIIEPKNMHEKSKTLISLLTTLLPSSEVVKVHTDDAEIRIDIIQDVVPKYLVLAKKGVYQFALKICEYREVPTKFSVSKNTQLVLNNFSTEIGIQLAHCFMDIFPCDVNSRQIVNFTVKNEFLYFRMYQYCFSKEGPIFAKVGPHISFRLVKYTDYTKEEKVVGEYLDFSKKKCML</sequence>
<dbReference type="SUPFAM" id="SSF52954">
    <property type="entry name" value="Class II aaRS ABD-related"/>
    <property type="match status" value="1"/>
</dbReference>
<evidence type="ECO:0000259" key="1">
    <source>
        <dbReference type="PROSITE" id="PS50833"/>
    </source>
</evidence>
<dbReference type="InterPro" id="IPR044281">
    <property type="entry name" value="IMP4/RPF1"/>
</dbReference>